<evidence type="ECO:0000256" key="9">
    <source>
        <dbReference type="HAMAP-Rule" id="MF_00106"/>
    </source>
</evidence>
<evidence type="ECO:0000256" key="5">
    <source>
        <dbReference type="ARBA" id="ARBA00012927"/>
    </source>
</evidence>
<dbReference type="Gene3D" id="3.20.20.150">
    <property type="entry name" value="Divalent-metal-dependent TIM barrel enzymes"/>
    <property type="match status" value="1"/>
</dbReference>
<comment type="cofactor">
    <cofactor evidence="9">
        <name>Fe(2+)</name>
        <dbReference type="ChEBI" id="CHEBI:29033"/>
    </cofactor>
    <cofactor evidence="9">
        <name>Mn(2+)</name>
        <dbReference type="ChEBI" id="CHEBI:29035"/>
    </cofactor>
</comment>
<dbReference type="PANTHER" id="PTHR30387">
    <property type="entry name" value="MANNONATE DEHYDRATASE"/>
    <property type="match status" value="1"/>
</dbReference>
<accession>A0ABU7RDJ3</accession>
<dbReference type="PIRSF" id="PIRSF016049">
    <property type="entry name" value="Man_dehyd"/>
    <property type="match status" value="1"/>
</dbReference>
<evidence type="ECO:0000256" key="7">
    <source>
        <dbReference type="ARBA" id="ARBA00023211"/>
    </source>
</evidence>
<dbReference type="Pfam" id="PF03786">
    <property type="entry name" value="UxuA"/>
    <property type="match status" value="1"/>
</dbReference>
<keyword evidence="11" id="KW-1185">Reference proteome</keyword>
<evidence type="ECO:0000313" key="11">
    <source>
        <dbReference type="Proteomes" id="UP001357452"/>
    </source>
</evidence>
<evidence type="ECO:0000256" key="2">
    <source>
        <dbReference type="ARBA" id="ARBA00002713"/>
    </source>
</evidence>
<keyword evidence="8 9" id="KW-0456">Lyase</keyword>
<dbReference type="InterPro" id="IPR036237">
    <property type="entry name" value="Xyl_isomerase-like_sf"/>
</dbReference>
<evidence type="ECO:0000256" key="4">
    <source>
        <dbReference type="ARBA" id="ARBA00007389"/>
    </source>
</evidence>
<evidence type="ECO:0000313" key="10">
    <source>
        <dbReference type="EMBL" id="MEE6186068.1"/>
    </source>
</evidence>
<evidence type="ECO:0000256" key="8">
    <source>
        <dbReference type="ARBA" id="ARBA00023239"/>
    </source>
</evidence>
<name>A0ABU7RDJ3_9BACT</name>
<dbReference type="InterPro" id="IPR004628">
    <property type="entry name" value="Man_deHydtase"/>
</dbReference>
<dbReference type="HAMAP" id="MF_00106">
    <property type="entry name" value="UxuA"/>
    <property type="match status" value="1"/>
</dbReference>
<proteinExistence type="inferred from homology"/>
<comment type="function">
    <text evidence="2 9">Catalyzes the dehydration of D-mannonate.</text>
</comment>
<dbReference type="RefSeq" id="WP_330973473.1">
    <property type="nucleotide sequence ID" value="NZ_JAZGLY010000001.1"/>
</dbReference>
<dbReference type="EMBL" id="JAZGLY010000001">
    <property type="protein sequence ID" value="MEE6186068.1"/>
    <property type="molecule type" value="Genomic_DNA"/>
</dbReference>
<reference evidence="10 11" key="1">
    <citation type="submission" date="2024-01" db="EMBL/GenBank/DDBJ databases">
        <title>Niabella digestum sp. nov., isolated from waste digestion system.</title>
        <authorList>
            <person name="Zhang L."/>
        </authorList>
    </citation>
    <scope>NUCLEOTIDE SEQUENCE [LARGE SCALE GENOMIC DNA]</scope>
    <source>
        <strain evidence="10 11">A18</strain>
    </source>
</reference>
<comment type="catalytic activity">
    <reaction evidence="1 9">
        <text>D-mannonate = 2-dehydro-3-deoxy-D-gluconate + H2O</text>
        <dbReference type="Rhea" id="RHEA:20097"/>
        <dbReference type="ChEBI" id="CHEBI:15377"/>
        <dbReference type="ChEBI" id="CHEBI:17767"/>
        <dbReference type="ChEBI" id="CHEBI:57990"/>
        <dbReference type="EC" id="4.2.1.8"/>
    </reaction>
</comment>
<dbReference type="EC" id="4.2.1.8" evidence="5 9"/>
<evidence type="ECO:0000256" key="3">
    <source>
        <dbReference type="ARBA" id="ARBA00004892"/>
    </source>
</evidence>
<keyword evidence="7 9" id="KW-0464">Manganese</keyword>
<dbReference type="Proteomes" id="UP001357452">
    <property type="component" value="Unassembled WGS sequence"/>
</dbReference>
<dbReference type="SUPFAM" id="SSF51658">
    <property type="entry name" value="Xylose isomerase-like"/>
    <property type="match status" value="1"/>
</dbReference>
<comment type="similarity">
    <text evidence="4 9">Belongs to the mannonate dehydratase family.</text>
</comment>
<sequence>MSYKMIQTMRWYGPNDVVSLSDILQAGATGVVTALHHIPVGEVWTSEEIQKRKKIIEDAGLTWDVVESLPVHEDIKKRDGNYKTWIENYKISLKNLAENDIRVVTYNFMPVLDWVRTNLDYPTETGALCLRFGWKEFIAFDVFILKRAGAENDYDEAAVKKAKKFFDGLSLNEIEKLKVSCLMGLPGSDGLFTTEEVLSLLNEYGKISPEQLQQNLFDFLNEITPTAEEYGVQLAIHPDDPPYPILGLPRIMSTDAHIEALFKNVPSKSAGLCFCTGSYGARRDNDLLAMIKKYGDRVYFLHLRSTEVDEEGNFFEANHLEGKGNLIEIIHYVTQLQQEQQRRIPMRPDHGHQMLDDLNKKNYPGYSAIGRLKGLAEIRGVEEAIHKLKL</sequence>
<protein>
    <recommendedName>
        <fullName evidence="5 9">Mannonate dehydratase</fullName>
        <ecNumber evidence="5 9">4.2.1.8</ecNumber>
    </recommendedName>
    <alternativeName>
        <fullName evidence="9">D-mannonate hydro-lyase</fullName>
    </alternativeName>
</protein>
<dbReference type="PANTHER" id="PTHR30387:SF2">
    <property type="entry name" value="MANNONATE DEHYDRATASE"/>
    <property type="match status" value="1"/>
</dbReference>
<keyword evidence="6 9" id="KW-0408">Iron</keyword>
<comment type="caution">
    <text evidence="10">The sequence shown here is derived from an EMBL/GenBank/DDBJ whole genome shotgun (WGS) entry which is preliminary data.</text>
</comment>
<evidence type="ECO:0000256" key="6">
    <source>
        <dbReference type="ARBA" id="ARBA00023004"/>
    </source>
</evidence>
<gene>
    <name evidence="9 10" type="primary">uxuA</name>
    <name evidence="10" type="ORF">V2H41_02155</name>
</gene>
<dbReference type="NCBIfam" id="NF003027">
    <property type="entry name" value="PRK03906.1"/>
    <property type="match status" value="1"/>
</dbReference>
<dbReference type="NCBIfam" id="TIGR00695">
    <property type="entry name" value="uxuA"/>
    <property type="match status" value="1"/>
</dbReference>
<evidence type="ECO:0000256" key="1">
    <source>
        <dbReference type="ARBA" id="ARBA00001794"/>
    </source>
</evidence>
<organism evidence="10 11">
    <name type="scientific">Niabella digestorum</name>
    <dbReference type="NCBI Taxonomy" id="3117701"/>
    <lineage>
        <taxon>Bacteria</taxon>
        <taxon>Pseudomonadati</taxon>
        <taxon>Bacteroidota</taxon>
        <taxon>Chitinophagia</taxon>
        <taxon>Chitinophagales</taxon>
        <taxon>Chitinophagaceae</taxon>
        <taxon>Niabella</taxon>
    </lineage>
</organism>
<dbReference type="GO" id="GO:0008927">
    <property type="term" value="F:mannonate dehydratase activity"/>
    <property type="evidence" value="ECO:0007669"/>
    <property type="project" value="UniProtKB-EC"/>
</dbReference>
<comment type="pathway">
    <text evidence="3 9">Carbohydrate metabolism; pentose and glucuronate interconversion.</text>
</comment>